<organism evidence="1 2">
    <name type="scientific">Avena sativa</name>
    <name type="common">Oat</name>
    <dbReference type="NCBI Taxonomy" id="4498"/>
    <lineage>
        <taxon>Eukaryota</taxon>
        <taxon>Viridiplantae</taxon>
        <taxon>Streptophyta</taxon>
        <taxon>Embryophyta</taxon>
        <taxon>Tracheophyta</taxon>
        <taxon>Spermatophyta</taxon>
        <taxon>Magnoliopsida</taxon>
        <taxon>Liliopsida</taxon>
        <taxon>Poales</taxon>
        <taxon>Poaceae</taxon>
        <taxon>BOP clade</taxon>
        <taxon>Pooideae</taxon>
        <taxon>Poodae</taxon>
        <taxon>Poeae</taxon>
        <taxon>Poeae Chloroplast Group 1 (Aveneae type)</taxon>
        <taxon>Aveninae</taxon>
        <taxon>Avena</taxon>
    </lineage>
</organism>
<protein>
    <submittedName>
        <fullName evidence="1">Uncharacterized protein</fullName>
    </submittedName>
</protein>
<evidence type="ECO:0000313" key="1">
    <source>
        <dbReference type="EnsemblPlants" id="AVESA.00010b.r2.2AG0259400.1.CDS.1"/>
    </source>
</evidence>
<sequence length="415" mass="46141">MASELPEIPGHILAEIFLRMPAPEDLARTSAACVAFRRLVTDGSFLRRFRRLHAPPLLAFLDLEGFHPAVPPHPSAPAAGALAAAADFTFSFLPSHCEWIVQDVRDGRVLLARDHGKDGRPPVFRELVVCDPLHRRHVMLPSVPDALAKSVEHPAPVVRWPWCEPFLVPLGDDDAATAFNVICVVHHENGLAAFVFSSTTRQWQASVRKGWSDLFSGRSEPAEDSLLEPTTSNSPLDPKFLRRHYAYGCFYWESTMVKRKDLLVLDTRKMEFSIADLPSKGWGTLGVAIVEAGEGKLGMFGMRDLPAGTKPELCYNIRQNKGDSSGQWQMVKKFTLGSGVLHYIKANTERYFLLISSDAPRNVGSSFKLPDLEYFSMDVKKLQLEMVCVKPFGPALSRTRIYADFPPSLLSSPTV</sequence>
<proteinExistence type="predicted"/>
<accession>A0ACD5UJR4</accession>
<dbReference type="EnsemblPlants" id="AVESA.00010b.r2.2AG0259400.1">
    <property type="protein sequence ID" value="AVESA.00010b.r2.2AG0259400.1.CDS.1"/>
    <property type="gene ID" value="AVESA.00010b.r2.2AG0259400"/>
</dbReference>
<dbReference type="Proteomes" id="UP001732700">
    <property type="component" value="Chromosome 2A"/>
</dbReference>
<reference evidence="1" key="1">
    <citation type="submission" date="2021-05" db="EMBL/GenBank/DDBJ databases">
        <authorList>
            <person name="Scholz U."/>
            <person name="Mascher M."/>
            <person name="Fiebig A."/>
        </authorList>
    </citation>
    <scope>NUCLEOTIDE SEQUENCE [LARGE SCALE GENOMIC DNA]</scope>
</reference>
<keyword evidence="2" id="KW-1185">Reference proteome</keyword>
<evidence type="ECO:0000313" key="2">
    <source>
        <dbReference type="Proteomes" id="UP001732700"/>
    </source>
</evidence>
<name>A0ACD5UJR4_AVESA</name>
<reference evidence="1" key="2">
    <citation type="submission" date="2025-09" db="UniProtKB">
        <authorList>
            <consortium name="EnsemblPlants"/>
        </authorList>
    </citation>
    <scope>IDENTIFICATION</scope>
</reference>